<evidence type="ECO:0000313" key="1">
    <source>
        <dbReference type="EMBL" id="KAJ7516464.1"/>
    </source>
</evidence>
<proteinExistence type="predicted"/>
<organism evidence="1 2">
    <name type="scientific">Diphasiastrum complanatum</name>
    <name type="common">Issler's clubmoss</name>
    <name type="synonym">Lycopodium complanatum</name>
    <dbReference type="NCBI Taxonomy" id="34168"/>
    <lineage>
        <taxon>Eukaryota</taxon>
        <taxon>Viridiplantae</taxon>
        <taxon>Streptophyta</taxon>
        <taxon>Embryophyta</taxon>
        <taxon>Tracheophyta</taxon>
        <taxon>Lycopodiopsida</taxon>
        <taxon>Lycopodiales</taxon>
        <taxon>Lycopodiaceae</taxon>
        <taxon>Lycopodioideae</taxon>
        <taxon>Diphasiastrum</taxon>
    </lineage>
</organism>
<dbReference type="EMBL" id="CM055113">
    <property type="protein sequence ID" value="KAJ7516464.1"/>
    <property type="molecule type" value="Genomic_DNA"/>
</dbReference>
<comment type="caution">
    <text evidence="1">The sequence shown here is derived from an EMBL/GenBank/DDBJ whole genome shotgun (WGS) entry which is preliminary data.</text>
</comment>
<gene>
    <name evidence="1" type="ORF">O6H91_22G059100</name>
</gene>
<keyword evidence="2" id="KW-1185">Reference proteome</keyword>
<accession>A0ACC2AFU7</accession>
<protein>
    <submittedName>
        <fullName evidence="1">Uncharacterized protein</fullName>
    </submittedName>
</protein>
<reference evidence="2" key="1">
    <citation type="journal article" date="2024" name="Proc. Natl. Acad. Sci. U.S.A.">
        <title>Extraordinary preservation of gene collinearity over three hundred million years revealed in homosporous lycophytes.</title>
        <authorList>
            <person name="Li C."/>
            <person name="Wickell D."/>
            <person name="Kuo L.Y."/>
            <person name="Chen X."/>
            <person name="Nie B."/>
            <person name="Liao X."/>
            <person name="Peng D."/>
            <person name="Ji J."/>
            <person name="Jenkins J."/>
            <person name="Williams M."/>
            <person name="Shu S."/>
            <person name="Plott C."/>
            <person name="Barry K."/>
            <person name="Rajasekar S."/>
            <person name="Grimwood J."/>
            <person name="Han X."/>
            <person name="Sun S."/>
            <person name="Hou Z."/>
            <person name="He W."/>
            <person name="Dai G."/>
            <person name="Sun C."/>
            <person name="Schmutz J."/>
            <person name="Leebens-Mack J.H."/>
            <person name="Li F.W."/>
            <person name="Wang L."/>
        </authorList>
    </citation>
    <scope>NUCLEOTIDE SEQUENCE [LARGE SCALE GENOMIC DNA]</scope>
    <source>
        <strain evidence="2">cv. PW_Plant_1</strain>
    </source>
</reference>
<dbReference type="Proteomes" id="UP001162992">
    <property type="component" value="Chromosome 22"/>
</dbReference>
<sequence>MEDEFQKILGVSFSLWIFVIAFMIFNVDGLHFYFWISFIPLTAMGMKLQHTIATLALENAGVCGQFVRPRDGLFWFNKPELLLSLIHFIFFQICWADLHFLSS</sequence>
<name>A0ACC2AFU7_DIPCM</name>
<evidence type="ECO:0000313" key="2">
    <source>
        <dbReference type="Proteomes" id="UP001162992"/>
    </source>
</evidence>